<dbReference type="Gene3D" id="2.40.10.10">
    <property type="entry name" value="Trypsin-like serine proteases"/>
    <property type="match status" value="2"/>
</dbReference>
<dbReference type="InterPro" id="IPR008256">
    <property type="entry name" value="Peptidase_S1B"/>
</dbReference>
<dbReference type="PANTHER" id="PTHR15462:SF8">
    <property type="entry name" value="SERINE PROTEASE"/>
    <property type="match status" value="1"/>
</dbReference>
<dbReference type="GO" id="GO:0008236">
    <property type="term" value="F:serine-type peptidase activity"/>
    <property type="evidence" value="ECO:0007669"/>
    <property type="project" value="UniProtKB-KW"/>
</dbReference>
<gene>
    <name evidence="8" type="ORF">Cvel_18230.t2.CR1</name>
</gene>
<comment type="similarity">
    <text evidence="1 6">Belongs to the peptidase S1B family.</text>
</comment>
<organism evidence="8">
    <name type="scientific">Chromera velia CCMP2878</name>
    <dbReference type="NCBI Taxonomy" id="1169474"/>
    <lineage>
        <taxon>Eukaryota</taxon>
        <taxon>Sar</taxon>
        <taxon>Alveolata</taxon>
        <taxon>Colpodellida</taxon>
        <taxon>Chromeraceae</taxon>
        <taxon>Chromera</taxon>
    </lineage>
</organism>
<dbReference type="SUPFAM" id="SSF50494">
    <property type="entry name" value="Trypsin-like serine proteases"/>
    <property type="match status" value="1"/>
</dbReference>
<accession>A0A0K6S708</accession>
<keyword evidence="5 6" id="KW-0720">Serine protease</keyword>
<evidence type="ECO:0000256" key="7">
    <source>
        <dbReference type="SAM" id="MobiDB-lite"/>
    </source>
</evidence>
<feature type="compositionally biased region" description="Polar residues" evidence="7">
    <location>
        <begin position="349"/>
        <end position="371"/>
    </location>
</feature>
<dbReference type="EC" id="3.4.21.-" evidence="6"/>
<sequence>MIWNGDNRANPRVLSKPLQATVALIYKHTTQVEGDFLVLKDTKLRERTDFCETVRFLEEPAVAECTGVLVARDVVATAGHCTTNAPASAFFFVFGFNSLERQSFLRIPLSDVYEAKEQVFQEYRNSATNDGRHSDWSLVKLDRPVAGREPVDVRRGGRTTSQHFYVIGHPLGLPAKTTKRASGLWRTEESMMVTNEPDAFFRARLDIFTGNSGSPVFDAETDMLEGLLVGGDGDWVRTGGSGRVGGCVRESRCPVDSGVLGLERKIIRCRGERVVRTTEFVGALEKEERRQKIEESPHVTRVDVEAVGGRAQFPVQVADLGSASVLFPSFHTPSGASASLSRSNDSVPESLAVTSATPTASIPHQETLNATSPPPLSPSHSLLGVSVRVSAEHEFTTCYLAASLHSPLSVSVFLGPVCASPFNVDAGALPWAVAFAEQRNIVQSENSTIEEKEGETEAQQQARRSLRSGGLLPPEDLQDFPSVLPSTSEEEEEEEEAHSLSLSHSPSSLWTLDVRDMVPDEGLRDEGRLLSVSVSFLIAPTDSAVGQMLVQTLSGVVPTPSSDDHGREEIVDTPSVHQESAPQSVQFSFRREEGPEVPRHDTHLTLLDWALTLVLSVPSPPSEQPAVRGLVQEGTWPLSLVLESPGQQGRQYRFRVMAPVPVPGSDEDAPSDSVSVDANGRQQIMRIQVGGMQNERHRMFFYGVDPEGLWSVRLLSPERRGRGGGEKLGQEEIAVESFQIEEASLTLMTAQRII</sequence>
<dbReference type="VEuPathDB" id="CryptoDB:Cvel_18230"/>
<evidence type="ECO:0000256" key="6">
    <source>
        <dbReference type="RuleBase" id="RU004296"/>
    </source>
</evidence>
<feature type="region of interest" description="Disordered" evidence="7">
    <location>
        <begin position="349"/>
        <end position="376"/>
    </location>
</feature>
<evidence type="ECO:0000256" key="1">
    <source>
        <dbReference type="ARBA" id="ARBA00008764"/>
    </source>
</evidence>
<name>A0A0K6S708_9ALVE</name>
<protein>
    <recommendedName>
        <fullName evidence="6">Serine protease</fullName>
        <ecNumber evidence="6">3.4.21.-</ecNumber>
    </recommendedName>
</protein>
<evidence type="ECO:0000256" key="3">
    <source>
        <dbReference type="ARBA" id="ARBA00022729"/>
    </source>
</evidence>
<evidence type="ECO:0000256" key="2">
    <source>
        <dbReference type="ARBA" id="ARBA00022670"/>
    </source>
</evidence>
<proteinExistence type="inferred from homology"/>
<dbReference type="PRINTS" id="PR00839">
    <property type="entry name" value="V8PROTEASE"/>
</dbReference>
<feature type="region of interest" description="Disordered" evidence="7">
    <location>
        <begin position="445"/>
        <end position="504"/>
    </location>
</feature>
<evidence type="ECO:0000256" key="4">
    <source>
        <dbReference type="ARBA" id="ARBA00022801"/>
    </source>
</evidence>
<dbReference type="PhylomeDB" id="A0A0K6S708"/>
<keyword evidence="3" id="KW-0732">Signal</keyword>
<keyword evidence="4 6" id="KW-0378">Hydrolase</keyword>
<evidence type="ECO:0000256" key="5">
    <source>
        <dbReference type="ARBA" id="ARBA00022825"/>
    </source>
</evidence>
<reference evidence="8" key="1">
    <citation type="submission" date="2014-11" db="EMBL/GenBank/DDBJ databases">
        <title>Molecular phylogeny of cliff fern family Woodsiaceae with morphological implications.</title>
        <authorList>
            <person name="Shao Y.-Z."/>
            <person name="Wei R."/>
            <person name="Zhang X.-C."/>
        </authorList>
    </citation>
    <scope>NUCLEOTIDE SEQUENCE</scope>
</reference>
<dbReference type="GO" id="GO:0006508">
    <property type="term" value="P:proteolysis"/>
    <property type="evidence" value="ECO:0007669"/>
    <property type="project" value="UniProtKB-KW"/>
</dbReference>
<dbReference type="PANTHER" id="PTHR15462">
    <property type="entry name" value="SERINE PROTEASE"/>
    <property type="match status" value="1"/>
</dbReference>
<dbReference type="InterPro" id="IPR009003">
    <property type="entry name" value="Peptidase_S1_PA"/>
</dbReference>
<dbReference type="AlphaFoldDB" id="A0A0K6S708"/>
<dbReference type="EMBL" id="CDMZ01000548">
    <property type="protein sequence ID" value="CUC09314.1"/>
    <property type="molecule type" value="Genomic_DNA"/>
</dbReference>
<keyword evidence="2 6" id="KW-0645">Protease</keyword>
<dbReference type="Pfam" id="PF13365">
    <property type="entry name" value="Trypsin_2"/>
    <property type="match status" value="1"/>
</dbReference>
<dbReference type="InterPro" id="IPR043504">
    <property type="entry name" value="Peptidase_S1_PA_chymotrypsin"/>
</dbReference>
<dbReference type="InterPro" id="IPR050966">
    <property type="entry name" value="Glutamyl_endopeptidase"/>
</dbReference>
<evidence type="ECO:0000313" key="8">
    <source>
        <dbReference type="EMBL" id="CUC09314.1"/>
    </source>
</evidence>